<comment type="caution">
    <text evidence="1">The sequence shown here is derived from an EMBL/GenBank/DDBJ whole genome shotgun (WGS) entry which is preliminary data.</text>
</comment>
<dbReference type="EMBL" id="WNDP01000025">
    <property type="protein sequence ID" value="KAF1026330.1"/>
    <property type="molecule type" value="Genomic_DNA"/>
</dbReference>
<protein>
    <submittedName>
        <fullName evidence="1">Uncharacterized protein</fullName>
    </submittedName>
</protein>
<name>A0A833UDU2_ACIBZ</name>
<reference evidence="2" key="1">
    <citation type="journal article" date="2020" name="MBio">
        <title>Horizontal gene transfer to a defensive symbiont with a reduced genome amongst a multipartite beetle microbiome.</title>
        <authorList>
            <person name="Waterworth S.C."/>
            <person name="Florez L.V."/>
            <person name="Rees E.R."/>
            <person name="Hertweck C."/>
            <person name="Kaltenpoth M."/>
            <person name="Kwan J.C."/>
        </authorList>
    </citation>
    <scope>NUCLEOTIDE SEQUENCE [LARGE SCALE GENOMIC DNA]</scope>
</reference>
<proteinExistence type="predicted"/>
<evidence type="ECO:0000313" key="2">
    <source>
        <dbReference type="Proteomes" id="UP000490535"/>
    </source>
</evidence>
<sequence>MSRFTVMKTTIREEATIPVLAIEAFHDAFTQASVSDATVTYVKDQQLVQQRHGELTFVQDLSAAYTVPKLKRSVFKRKKKQEVLA</sequence>
<organism evidence="1 2">
    <name type="scientific">Acinetobacter bereziniae</name>
    <name type="common">Acinetobacter genomosp. 10</name>
    <dbReference type="NCBI Taxonomy" id="106648"/>
    <lineage>
        <taxon>Bacteria</taxon>
        <taxon>Pseudomonadati</taxon>
        <taxon>Pseudomonadota</taxon>
        <taxon>Gammaproteobacteria</taxon>
        <taxon>Moraxellales</taxon>
        <taxon>Moraxellaceae</taxon>
        <taxon>Acinetobacter</taxon>
    </lineage>
</organism>
<evidence type="ECO:0000313" key="1">
    <source>
        <dbReference type="EMBL" id="KAF1026330.1"/>
    </source>
</evidence>
<dbReference type="AlphaFoldDB" id="A0A833UDU2"/>
<dbReference type="Proteomes" id="UP000490535">
    <property type="component" value="Unassembled WGS sequence"/>
</dbReference>
<accession>A0A833UDU2</accession>
<gene>
    <name evidence="1" type="ORF">GAK29_01364</name>
</gene>